<dbReference type="EMBL" id="WJBC01000004">
    <property type="protein sequence ID" value="MBC3803548.1"/>
    <property type="molecule type" value="Genomic_DNA"/>
</dbReference>
<dbReference type="Proteomes" id="UP000603234">
    <property type="component" value="Unassembled WGS sequence"/>
</dbReference>
<feature type="region of interest" description="Disordered" evidence="1">
    <location>
        <begin position="66"/>
        <end position="85"/>
    </location>
</feature>
<evidence type="ECO:0000313" key="3">
    <source>
        <dbReference type="Proteomes" id="UP000603234"/>
    </source>
</evidence>
<protein>
    <submittedName>
        <fullName evidence="2">Uncharacterized protein</fullName>
    </submittedName>
</protein>
<comment type="caution">
    <text evidence="2">The sequence shown here is derived from an EMBL/GenBank/DDBJ whole genome shotgun (WGS) entry which is preliminary data.</text>
</comment>
<evidence type="ECO:0000313" key="2">
    <source>
        <dbReference type="EMBL" id="MBC3803548.1"/>
    </source>
</evidence>
<evidence type="ECO:0000256" key="1">
    <source>
        <dbReference type="SAM" id="MobiDB-lite"/>
    </source>
</evidence>
<keyword evidence="3" id="KW-1185">Reference proteome</keyword>
<organism evidence="2 3">
    <name type="scientific">Acetobacterium fimetarium</name>
    <dbReference type="NCBI Taxonomy" id="52691"/>
    <lineage>
        <taxon>Bacteria</taxon>
        <taxon>Bacillati</taxon>
        <taxon>Bacillota</taxon>
        <taxon>Clostridia</taxon>
        <taxon>Eubacteriales</taxon>
        <taxon>Eubacteriaceae</taxon>
        <taxon>Acetobacterium</taxon>
    </lineage>
</organism>
<gene>
    <name evidence="2" type="ORF">GH808_03740</name>
</gene>
<reference evidence="2 3" key="1">
    <citation type="journal article" date="2020" name="mSystems">
        <title>Defining Genomic and Predicted Metabolic Features of the Acetobacterium Genus.</title>
        <authorList>
            <person name="Ross D.E."/>
            <person name="Marshall C.W."/>
            <person name="Gulliver D."/>
            <person name="May H.D."/>
            <person name="Norman R.S."/>
        </authorList>
    </citation>
    <scope>NUCLEOTIDE SEQUENCE [LARGE SCALE GENOMIC DNA]</scope>
    <source>
        <strain evidence="2 3">DSM 8238</strain>
    </source>
</reference>
<accession>A0ABR6WT30</accession>
<name>A0ABR6WT30_9FIRM</name>
<proteinExistence type="predicted"/>
<sequence>MDFEHMLNDDMMVAVEKIETGQTKHIEMTAEELETIIRQAVREEINQTVNDAIGRLEKKLTSAVKNHANQQETSSTVSVQRKQEKISVDARRLANSYDSMQCGGWVYYPNEQEGKHLLES</sequence>
<dbReference type="RefSeq" id="WP_186841464.1">
    <property type="nucleotide sequence ID" value="NZ_WJBC01000004.1"/>
</dbReference>
<feature type="compositionally biased region" description="Polar residues" evidence="1">
    <location>
        <begin position="66"/>
        <end position="80"/>
    </location>
</feature>